<sequence>MIMYNTQPCEALQFTDIDNDEDEHLEGRDLGHARRAFLRSYHFSKQSGLKEKLRRSVKELNGTAMVVVSNIRQQVSTRRLGIKVFRITMDLPAVIFVSVRCYTPWLKKKSTRE</sequence>
<organism evidence="1 2">
    <name type="scientific">Rhamnella rubrinervis</name>
    <dbReference type="NCBI Taxonomy" id="2594499"/>
    <lineage>
        <taxon>Eukaryota</taxon>
        <taxon>Viridiplantae</taxon>
        <taxon>Streptophyta</taxon>
        <taxon>Embryophyta</taxon>
        <taxon>Tracheophyta</taxon>
        <taxon>Spermatophyta</taxon>
        <taxon>Magnoliopsida</taxon>
        <taxon>eudicotyledons</taxon>
        <taxon>Gunneridae</taxon>
        <taxon>Pentapetalae</taxon>
        <taxon>rosids</taxon>
        <taxon>fabids</taxon>
        <taxon>Rosales</taxon>
        <taxon>Rhamnaceae</taxon>
        <taxon>rhamnoid group</taxon>
        <taxon>Rhamneae</taxon>
        <taxon>Rhamnella</taxon>
    </lineage>
</organism>
<evidence type="ECO:0000313" key="2">
    <source>
        <dbReference type="Proteomes" id="UP000796880"/>
    </source>
</evidence>
<comment type="caution">
    <text evidence="1">The sequence shown here is derived from an EMBL/GenBank/DDBJ whole genome shotgun (WGS) entry which is preliminary data.</text>
</comment>
<proteinExistence type="predicted"/>
<accession>A0A8K0HPR6</accession>
<dbReference type="AlphaFoldDB" id="A0A8K0HPR6"/>
<protein>
    <submittedName>
        <fullName evidence="1">Uncharacterized protein</fullName>
    </submittedName>
</protein>
<gene>
    <name evidence="1" type="ORF">FNV43_RR00762</name>
</gene>
<dbReference type="Proteomes" id="UP000796880">
    <property type="component" value="Unassembled WGS sequence"/>
</dbReference>
<evidence type="ECO:0000313" key="1">
    <source>
        <dbReference type="EMBL" id="KAF3456114.1"/>
    </source>
</evidence>
<reference evidence="1" key="1">
    <citation type="submission" date="2020-03" db="EMBL/GenBank/DDBJ databases">
        <title>A high-quality chromosome-level genome assembly of a woody plant with both climbing and erect habits, Rhamnella rubrinervis.</title>
        <authorList>
            <person name="Lu Z."/>
            <person name="Yang Y."/>
            <person name="Zhu X."/>
            <person name="Sun Y."/>
        </authorList>
    </citation>
    <scope>NUCLEOTIDE SEQUENCE</scope>
    <source>
        <strain evidence="1">BYM</strain>
        <tissue evidence="1">Leaf</tissue>
    </source>
</reference>
<dbReference type="OrthoDB" id="1192421at2759"/>
<dbReference type="EMBL" id="VOIH02000001">
    <property type="protein sequence ID" value="KAF3456114.1"/>
    <property type="molecule type" value="Genomic_DNA"/>
</dbReference>
<keyword evidence="2" id="KW-1185">Reference proteome</keyword>
<name>A0A8K0HPR6_9ROSA</name>